<dbReference type="FunFam" id="2.40.30.10:FF:000004">
    <property type="entry name" value="50S ribosomal protein L3"/>
    <property type="match status" value="1"/>
</dbReference>
<dbReference type="InterPro" id="IPR000597">
    <property type="entry name" value="Ribosomal_uL3"/>
</dbReference>
<accession>A0A3B1BXK2</accession>
<keyword evidence="2" id="KW-0699">rRNA-binding</keyword>
<dbReference type="InterPro" id="IPR019927">
    <property type="entry name" value="Ribosomal_uL3_bac/org-type"/>
</dbReference>
<dbReference type="NCBIfam" id="TIGR03625">
    <property type="entry name" value="L3_bact"/>
    <property type="match status" value="1"/>
</dbReference>
<dbReference type="Gene3D" id="2.40.30.10">
    <property type="entry name" value="Translation factors"/>
    <property type="match status" value="1"/>
</dbReference>
<dbReference type="GO" id="GO:0003735">
    <property type="term" value="F:structural constituent of ribosome"/>
    <property type="evidence" value="ECO:0007669"/>
    <property type="project" value="InterPro"/>
</dbReference>
<evidence type="ECO:0000256" key="3">
    <source>
        <dbReference type="ARBA" id="ARBA00022884"/>
    </source>
</evidence>
<dbReference type="PANTHER" id="PTHR11229:SF16">
    <property type="entry name" value="LARGE RIBOSOMAL SUBUNIT PROTEIN UL3C"/>
    <property type="match status" value="1"/>
</dbReference>
<evidence type="ECO:0000256" key="5">
    <source>
        <dbReference type="ARBA" id="ARBA00023274"/>
    </source>
</evidence>
<evidence type="ECO:0000256" key="1">
    <source>
        <dbReference type="ARBA" id="ARBA00006540"/>
    </source>
</evidence>
<keyword evidence="3" id="KW-0694">RNA-binding</keyword>
<keyword evidence="5" id="KW-0687">Ribonucleoprotein</keyword>
<name>A0A3B1BXK2_9ZZZZ</name>
<dbReference type="GO" id="GO:0019843">
    <property type="term" value="F:rRNA binding"/>
    <property type="evidence" value="ECO:0007669"/>
    <property type="project" value="UniProtKB-KW"/>
</dbReference>
<keyword evidence="4 6" id="KW-0689">Ribosomal protein</keyword>
<evidence type="ECO:0000256" key="2">
    <source>
        <dbReference type="ARBA" id="ARBA00022730"/>
    </source>
</evidence>
<dbReference type="FunFam" id="3.30.160.810:FF:000001">
    <property type="entry name" value="50S ribosomal protein L3"/>
    <property type="match status" value="1"/>
</dbReference>
<organism evidence="6">
    <name type="scientific">hydrothermal vent metagenome</name>
    <dbReference type="NCBI Taxonomy" id="652676"/>
    <lineage>
        <taxon>unclassified sequences</taxon>
        <taxon>metagenomes</taxon>
        <taxon>ecological metagenomes</taxon>
    </lineage>
</organism>
<dbReference type="HAMAP" id="MF_01325_B">
    <property type="entry name" value="Ribosomal_uL3_B"/>
    <property type="match status" value="1"/>
</dbReference>
<dbReference type="Pfam" id="PF00297">
    <property type="entry name" value="Ribosomal_L3"/>
    <property type="match status" value="1"/>
</dbReference>
<evidence type="ECO:0000313" key="6">
    <source>
        <dbReference type="EMBL" id="VAX23066.1"/>
    </source>
</evidence>
<dbReference type="GO" id="GO:0006412">
    <property type="term" value="P:translation"/>
    <property type="evidence" value="ECO:0007669"/>
    <property type="project" value="InterPro"/>
</dbReference>
<reference evidence="6" key="1">
    <citation type="submission" date="2018-06" db="EMBL/GenBank/DDBJ databases">
        <authorList>
            <person name="Zhirakovskaya E."/>
        </authorList>
    </citation>
    <scope>NUCLEOTIDE SEQUENCE</scope>
</reference>
<dbReference type="EMBL" id="UOGC01000146">
    <property type="protein sequence ID" value="VAX23066.1"/>
    <property type="molecule type" value="Genomic_DNA"/>
</dbReference>
<gene>
    <name evidence="6" type="ORF">MNBD_NITROSPINAE01-16</name>
</gene>
<dbReference type="SUPFAM" id="SSF50447">
    <property type="entry name" value="Translation proteins"/>
    <property type="match status" value="1"/>
</dbReference>
<proteinExistence type="inferred from homology"/>
<dbReference type="GO" id="GO:0022625">
    <property type="term" value="C:cytosolic large ribosomal subunit"/>
    <property type="evidence" value="ECO:0007669"/>
    <property type="project" value="TreeGrafter"/>
</dbReference>
<protein>
    <submittedName>
        <fullName evidence="6">LSU ribosomal protein L3p (L3e)</fullName>
    </submittedName>
</protein>
<sequence>MKGIIGRKVGMTQIFNDKGDEIPVTVIEAGPCPVVQVKTVERDGYSAAQIGFDTIEKKDKNKVTKPRREHFAKANVKPLRYLREFPLENGDEVKEGDTVTTSIFEGVDFVSITGVSKGRGFAGVVKRYGFGGAPATRGSHEHFRHPGSIGMCEYPGRVLAGTKLPGHFGAENVKTLNLHVEKTYPEKNLLLVRGGIPGPNGGMVLIERSDRRKKAVVGDTKAKFVNPLKASKRGGR</sequence>
<dbReference type="Gene3D" id="3.30.160.810">
    <property type="match status" value="1"/>
</dbReference>
<dbReference type="AlphaFoldDB" id="A0A3B1BXK2"/>
<comment type="similarity">
    <text evidence="1">Belongs to the universal ribosomal protein uL3 family.</text>
</comment>
<evidence type="ECO:0000256" key="4">
    <source>
        <dbReference type="ARBA" id="ARBA00022980"/>
    </source>
</evidence>
<dbReference type="InterPro" id="IPR009000">
    <property type="entry name" value="Transl_B-barrel_sf"/>
</dbReference>
<dbReference type="PANTHER" id="PTHR11229">
    <property type="entry name" value="50S RIBOSOMAL PROTEIN L3"/>
    <property type="match status" value="1"/>
</dbReference>